<comment type="caution">
    <text evidence="3">The sequence shown here is derived from an EMBL/GenBank/DDBJ whole genome shotgun (WGS) entry which is preliminary data.</text>
</comment>
<keyword evidence="1" id="KW-1133">Transmembrane helix</keyword>
<keyword evidence="1" id="KW-0472">Membrane</keyword>
<keyword evidence="4" id="KW-1185">Reference proteome</keyword>
<name>A0A543B1L5_9ACTN</name>
<dbReference type="InterPro" id="IPR025241">
    <property type="entry name" value="DUF4190"/>
</dbReference>
<feature type="domain" description="DUF4190" evidence="2">
    <location>
        <begin position="107"/>
        <end position="175"/>
    </location>
</feature>
<dbReference type="EMBL" id="VFOW01000001">
    <property type="protein sequence ID" value="TQL78696.1"/>
    <property type="molecule type" value="Genomic_DNA"/>
</dbReference>
<dbReference type="Pfam" id="PF13828">
    <property type="entry name" value="DUF4190"/>
    <property type="match status" value="1"/>
</dbReference>
<evidence type="ECO:0000313" key="3">
    <source>
        <dbReference type="EMBL" id="TQL78696.1"/>
    </source>
</evidence>
<keyword evidence="1" id="KW-0812">Transmembrane</keyword>
<dbReference type="AlphaFoldDB" id="A0A543B1L5"/>
<evidence type="ECO:0000259" key="2">
    <source>
        <dbReference type="Pfam" id="PF13828"/>
    </source>
</evidence>
<evidence type="ECO:0000313" key="4">
    <source>
        <dbReference type="Proteomes" id="UP000317043"/>
    </source>
</evidence>
<gene>
    <name evidence="3" type="ORF">FB566_4287</name>
</gene>
<dbReference type="OrthoDB" id="4338073at2"/>
<dbReference type="Proteomes" id="UP000317043">
    <property type="component" value="Unassembled WGS sequence"/>
</dbReference>
<protein>
    <submittedName>
        <fullName evidence="3">Uncharacterized protein DUF4190</fullName>
    </submittedName>
</protein>
<proteinExistence type="predicted"/>
<reference evidence="3 4" key="1">
    <citation type="submission" date="2019-06" db="EMBL/GenBank/DDBJ databases">
        <title>Sequencing the genomes of 1000 actinobacteria strains.</title>
        <authorList>
            <person name="Klenk H.-P."/>
        </authorList>
    </citation>
    <scope>NUCLEOTIDE SEQUENCE [LARGE SCALE GENOMIC DNA]</scope>
    <source>
        <strain evidence="3 4">DSM 45928</strain>
    </source>
</reference>
<evidence type="ECO:0000256" key="1">
    <source>
        <dbReference type="SAM" id="Phobius"/>
    </source>
</evidence>
<organism evidence="3 4">
    <name type="scientific">Stackebrandtia endophytica</name>
    <dbReference type="NCBI Taxonomy" id="1496996"/>
    <lineage>
        <taxon>Bacteria</taxon>
        <taxon>Bacillati</taxon>
        <taxon>Actinomycetota</taxon>
        <taxon>Actinomycetes</taxon>
        <taxon>Glycomycetales</taxon>
        <taxon>Glycomycetaceae</taxon>
        <taxon>Stackebrandtia</taxon>
    </lineage>
</organism>
<feature type="transmembrane region" description="Helical" evidence="1">
    <location>
        <begin position="157"/>
        <end position="186"/>
    </location>
</feature>
<accession>A0A543B1L5</accession>
<dbReference type="InParanoid" id="A0A543B1L5"/>
<sequence length="192" mass="20228">MLTVCGFNVAIRWRLGDRRVSAGPVTSVHVSQDPYGNQQPWDPTGQQPYNVDPAGQYGPPVIPNQPGYPPPADGGYYQQNPGYQDPYQYATPNYGVQHVAAGPQNGLGVAALVLGIIAVVLSPCCYMAFTGPTGILAVVFGSIGVQKANRGEATNRGVAMAGLICGIVGLALGLLMVLSIFVWGIWDARLSL</sequence>
<feature type="transmembrane region" description="Helical" evidence="1">
    <location>
        <begin position="126"/>
        <end position="145"/>
    </location>
</feature>